<dbReference type="AlphaFoldDB" id="A0A2U3LYI9"/>
<evidence type="ECO:0000256" key="1">
    <source>
        <dbReference type="SAM" id="MobiDB-lite"/>
    </source>
</evidence>
<gene>
    <name evidence="2" type="ORF">SBF1_9700001</name>
</gene>
<protein>
    <submittedName>
        <fullName evidence="2">Uncharacterized protein</fullName>
    </submittedName>
</protein>
<sequence length="54" mass="5823">MFAANTETTLGSQAKEVPPQYTTSVTDMNTPEGVMAALIILSEVAMLLSYKEDL</sequence>
<evidence type="ECO:0000313" key="3">
    <source>
        <dbReference type="Proteomes" id="UP000238916"/>
    </source>
</evidence>
<dbReference type="Proteomes" id="UP000238916">
    <property type="component" value="Unassembled WGS sequence"/>
</dbReference>
<proteinExistence type="predicted"/>
<feature type="region of interest" description="Disordered" evidence="1">
    <location>
        <begin position="1"/>
        <end position="26"/>
    </location>
</feature>
<evidence type="ECO:0000313" key="2">
    <source>
        <dbReference type="EMBL" id="SPF56990.1"/>
    </source>
</evidence>
<reference evidence="3" key="1">
    <citation type="submission" date="2018-02" db="EMBL/GenBank/DDBJ databases">
        <authorList>
            <person name="Hausmann B."/>
        </authorList>
    </citation>
    <scope>NUCLEOTIDE SEQUENCE [LARGE SCALE GENOMIC DNA]</scope>
    <source>
        <strain evidence="3">Peat soil MAG SbF1</strain>
    </source>
</reference>
<accession>A0A2U3LYI9</accession>
<name>A0A2U3LYI9_9FIRM</name>
<dbReference type="EMBL" id="OMOF01000968">
    <property type="protein sequence ID" value="SPF56990.1"/>
    <property type="molecule type" value="Genomic_DNA"/>
</dbReference>
<organism evidence="2 3">
    <name type="scientific">Candidatus Desulfosporosinus infrequens</name>
    <dbReference type="NCBI Taxonomy" id="2043169"/>
    <lineage>
        <taxon>Bacteria</taxon>
        <taxon>Bacillati</taxon>
        <taxon>Bacillota</taxon>
        <taxon>Clostridia</taxon>
        <taxon>Eubacteriales</taxon>
        <taxon>Desulfitobacteriaceae</taxon>
        <taxon>Desulfosporosinus</taxon>
    </lineage>
</organism>
<feature type="compositionally biased region" description="Polar residues" evidence="1">
    <location>
        <begin position="1"/>
        <end position="12"/>
    </location>
</feature>